<reference evidence="2 3" key="1">
    <citation type="journal article" date="2008" name="J. Biotechnol.">
        <title>Ultrafast pyrosequencing of Corynebacterium kroppenstedtii DSM44385 revealed insights into the physiology of a lipophilic corynebacterium that lacks mycolic acids.</title>
        <authorList>
            <person name="Tauch A."/>
            <person name="Schneider J."/>
            <person name="Szczepanowski R."/>
            <person name="Tilker A."/>
            <person name="Viehoever P."/>
            <person name="Gartemann K.-H."/>
            <person name="Arnold W."/>
            <person name="Blom J."/>
            <person name="Brinkrolf K."/>
            <person name="Brune I."/>
            <person name="Goetker S."/>
            <person name="Weisshaar B."/>
            <person name="Goesmann A."/>
            <person name="Droege M."/>
            <person name="Puehler A."/>
        </authorList>
    </citation>
    <scope>NUCLEOTIDE SEQUENCE [LARGE SCALE GENOMIC DNA]</scope>
    <source>
        <strain evidence="3">DSM 44385 / JCM 11950 / CIP 105744 / CCUG 35717</strain>
    </source>
</reference>
<protein>
    <submittedName>
        <fullName evidence="2">Uncharacterized protein</fullName>
    </submittedName>
</protein>
<proteinExistence type="predicted"/>
<evidence type="ECO:0000313" key="2">
    <source>
        <dbReference type="EMBL" id="ACR18815.1"/>
    </source>
</evidence>
<accession>C4LGJ6</accession>
<keyword evidence="3" id="KW-1185">Reference proteome</keyword>
<gene>
    <name evidence="2" type="ordered locus">ckrop_2119</name>
</gene>
<dbReference type="KEGG" id="ckp:ckrop_2119"/>
<dbReference type="Proteomes" id="UP000001473">
    <property type="component" value="Chromosome"/>
</dbReference>
<organism evidence="2 3">
    <name type="scientific">Corynebacterium kroppenstedtii (strain DSM 44385 / JCM 11950 / CIP 105744 / CCUG 35717)</name>
    <dbReference type="NCBI Taxonomy" id="645127"/>
    <lineage>
        <taxon>Bacteria</taxon>
        <taxon>Bacillati</taxon>
        <taxon>Actinomycetota</taxon>
        <taxon>Actinomycetes</taxon>
        <taxon>Mycobacteriales</taxon>
        <taxon>Corynebacteriaceae</taxon>
        <taxon>Corynebacterium</taxon>
    </lineage>
</organism>
<feature type="compositionally biased region" description="Polar residues" evidence="1">
    <location>
        <begin position="57"/>
        <end position="66"/>
    </location>
</feature>
<evidence type="ECO:0000313" key="3">
    <source>
        <dbReference type="Proteomes" id="UP000001473"/>
    </source>
</evidence>
<dbReference type="AlphaFoldDB" id="C4LGJ6"/>
<evidence type="ECO:0000256" key="1">
    <source>
        <dbReference type="SAM" id="MobiDB-lite"/>
    </source>
</evidence>
<name>C4LGJ6_CORK4</name>
<sequence length="66" mass="7330">MGGILFPRDEHLVNVYTMRTYTMTKTIVRAQPIMLAGETTASDSVWRNHGNVHGTVTAPQSQNVND</sequence>
<dbReference type="HOGENOM" id="CLU_2823818_0_0_11"/>
<feature type="region of interest" description="Disordered" evidence="1">
    <location>
        <begin position="46"/>
        <end position="66"/>
    </location>
</feature>
<dbReference type="EMBL" id="CP001620">
    <property type="protein sequence ID" value="ACR18815.1"/>
    <property type="molecule type" value="Genomic_DNA"/>
</dbReference>